<dbReference type="Pfam" id="PF09346">
    <property type="entry name" value="SMI1_KNR4"/>
    <property type="match status" value="1"/>
</dbReference>
<dbReference type="InterPro" id="IPR037883">
    <property type="entry name" value="Knr4/Smi1-like_sf"/>
</dbReference>
<sequence>MLEGRDWYAVSGATAEALTQLRMVAPESLPARYLNLLAFSDGGEGPLAVQPYNLCLDSAMTVAETINSENNGQADLQGFLIFGSNGGGEYLAFDTREEAPWPVVVIDMVAGGNSASVIAPDFDAFYDRIGFEAEVA</sequence>
<protein>
    <recommendedName>
        <fullName evidence="1">Knr4/Smi1-like domain-containing protein</fullName>
    </recommendedName>
</protein>
<evidence type="ECO:0000313" key="2">
    <source>
        <dbReference type="EMBL" id="RJG55925.1"/>
    </source>
</evidence>
<accession>A0A418YUT2</accession>
<evidence type="ECO:0000259" key="1">
    <source>
        <dbReference type="Pfam" id="PF09346"/>
    </source>
</evidence>
<dbReference type="AlphaFoldDB" id="A0A418YUT2"/>
<dbReference type="SUPFAM" id="SSF160631">
    <property type="entry name" value="SMI1/KNR4-like"/>
    <property type="match status" value="1"/>
</dbReference>
<dbReference type="OrthoDB" id="7000280at2"/>
<dbReference type="EMBL" id="QVRA01000005">
    <property type="protein sequence ID" value="RJG55925.1"/>
    <property type="molecule type" value="Genomic_DNA"/>
</dbReference>
<comment type="caution">
    <text evidence="2">The sequence shown here is derived from an EMBL/GenBank/DDBJ whole genome shotgun (WGS) entry which is preliminary data.</text>
</comment>
<keyword evidence="3" id="KW-1185">Reference proteome</keyword>
<dbReference type="InterPro" id="IPR018958">
    <property type="entry name" value="Knr4/Smi1-like_dom"/>
</dbReference>
<proteinExistence type="predicted"/>
<feature type="domain" description="Knr4/Smi1-like" evidence="1">
    <location>
        <begin position="12"/>
        <end position="127"/>
    </location>
</feature>
<dbReference type="Gene3D" id="3.40.1580.10">
    <property type="entry name" value="SMI1/KNR4-like"/>
    <property type="match status" value="1"/>
</dbReference>
<organism evidence="2 3">
    <name type="scientific">Sphingobium terrigena</name>
    <dbReference type="NCBI Taxonomy" id="2304063"/>
    <lineage>
        <taxon>Bacteria</taxon>
        <taxon>Pseudomonadati</taxon>
        <taxon>Pseudomonadota</taxon>
        <taxon>Alphaproteobacteria</taxon>
        <taxon>Sphingomonadales</taxon>
        <taxon>Sphingomonadaceae</taxon>
        <taxon>Sphingobium</taxon>
    </lineage>
</organism>
<evidence type="ECO:0000313" key="3">
    <source>
        <dbReference type="Proteomes" id="UP000283469"/>
    </source>
</evidence>
<gene>
    <name evidence="2" type="ORF">D0Z70_07800</name>
</gene>
<dbReference type="RefSeq" id="WP_119745056.1">
    <property type="nucleotide sequence ID" value="NZ_QVRA01000005.1"/>
</dbReference>
<reference evidence="2 3" key="1">
    <citation type="submission" date="2018-08" db="EMBL/GenBank/DDBJ databases">
        <title>Sphingobium sp. EO9.</title>
        <authorList>
            <person name="Park Y."/>
            <person name="Kim K.H."/>
            <person name="Jeon C.O."/>
        </authorList>
    </citation>
    <scope>NUCLEOTIDE SEQUENCE [LARGE SCALE GENOMIC DNA]</scope>
    <source>
        <strain evidence="2 3">EO9</strain>
    </source>
</reference>
<name>A0A418YUT2_9SPHN</name>
<dbReference type="Proteomes" id="UP000283469">
    <property type="component" value="Unassembled WGS sequence"/>
</dbReference>